<sequence>MVYKFYLNTFETNDVDGITSVVGKNVLQLMNAFNCDIKIFKSLSDSWLEVWYNKKYVIRIVEGCNAVSVIILFISFVLAFSGKLKTTILFIMFGILFIYILNVVRIALLAVLLFHVPEQQHMLHGVLFPLVIYGAVFILWIIWVNKFSKYAK</sequence>
<dbReference type="GO" id="GO:0006508">
    <property type="term" value="P:proteolysis"/>
    <property type="evidence" value="ECO:0007669"/>
    <property type="project" value="UniProtKB-KW"/>
</dbReference>
<comment type="caution">
    <text evidence="9">The sequence shown here is derived from an EMBL/GenBank/DDBJ whole genome shotgun (WGS) entry which is preliminary data.</text>
</comment>
<evidence type="ECO:0000256" key="7">
    <source>
        <dbReference type="ARBA" id="ARBA00023136"/>
    </source>
</evidence>
<reference evidence="9 10" key="1">
    <citation type="submission" date="2014-09" db="EMBL/GenBank/DDBJ databases">
        <title>Genome sequence of Flavobacterium aquidurense RC62.</title>
        <authorList>
            <person name="Kim J.F."/>
            <person name="Kwak M.-J."/>
        </authorList>
    </citation>
    <scope>NUCLEOTIDE SEQUENCE [LARGE SCALE GENOMIC DNA]</scope>
    <source>
        <strain evidence="9 10">RC62</strain>
    </source>
</reference>
<dbReference type="NCBIfam" id="TIGR04128">
    <property type="entry name" value="exoso_Fjoh_1448"/>
    <property type="match status" value="1"/>
</dbReference>
<protein>
    <submittedName>
        <fullName evidence="9">Exosortase family protein XrtF</fullName>
    </submittedName>
</protein>
<dbReference type="Proteomes" id="UP000050443">
    <property type="component" value="Unassembled WGS sequence"/>
</dbReference>
<keyword evidence="2" id="KW-1003">Cell membrane</keyword>
<feature type="transmembrane region" description="Helical" evidence="8">
    <location>
        <begin position="56"/>
        <end position="80"/>
    </location>
</feature>
<gene>
    <name evidence="9" type="ORF">RC62_1809</name>
</gene>
<keyword evidence="6 8" id="KW-1133">Transmembrane helix</keyword>
<dbReference type="InterPro" id="IPR019127">
    <property type="entry name" value="Exosortase"/>
</dbReference>
<organism evidence="9 10">
    <name type="scientific">Flavobacterium aquidurense</name>
    <dbReference type="NCBI Taxonomy" id="362413"/>
    <lineage>
        <taxon>Bacteria</taxon>
        <taxon>Pseudomonadati</taxon>
        <taxon>Bacteroidota</taxon>
        <taxon>Flavobacteriia</taxon>
        <taxon>Flavobacteriales</taxon>
        <taxon>Flavobacteriaceae</taxon>
        <taxon>Flavobacterium</taxon>
    </lineage>
</organism>
<keyword evidence="4 8" id="KW-0812">Transmembrane</keyword>
<keyword evidence="7 8" id="KW-0472">Membrane</keyword>
<evidence type="ECO:0000313" key="10">
    <source>
        <dbReference type="Proteomes" id="UP000050443"/>
    </source>
</evidence>
<accession>A0A0Q0XR63</accession>
<evidence type="ECO:0000256" key="4">
    <source>
        <dbReference type="ARBA" id="ARBA00022692"/>
    </source>
</evidence>
<dbReference type="AlphaFoldDB" id="A0A0Q0XR63"/>
<dbReference type="Pfam" id="PF09721">
    <property type="entry name" value="Exosortase_EpsH"/>
    <property type="match status" value="1"/>
</dbReference>
<evidence type="ECO:0000256" key="8">
    <source>
        <dbReference type="SAM" id="Phobius"/>
    </source>
</evidence>
<evidence type="ECO:0000256" key="2">
    <source>
        <dbReference type="ARBA" id="ARBA00022475"/>
    </source>
</evidence>
<dbReference type="GO" id="GO:0005886">
    <property type="term" value="C:plasma membrane"/>
    <property type="evidence" value="ECO:0007669"/>
    <property type="project" value="UniProtKB-SubCell"/>
</dbReference>
<evidence type="ECO:0000256" key="3">
    <source>
        <dbReference type="ARBA" id="ARBA00022670"/>
    </source>
</evidence>
<keyword evidence="5" id="KW-0378">Hydrolase</keyword>
<evidence type="ECO:0000256" key="6">
    <source>
        <dbReference type="ARBA" id="ARBA00022989"/>
    </source>
</evidence>
<evidence type="ECO:0000256" key="5">
    <source>
        <dbReference type="ARBA" id="ARBA00022801"/>
    </source>
</evidence>
<name>A0A0Q0XR63_9FLAO</name>
<evidence type="ECO:0000256" key="1">
    <source>
        <dbReference type="ARBA" id="ARBA00004651"/>
    </source>
</evidence>
<dbReference type="EMBL" id="JRLF01000014">
    <property type="protein sequence ID" value="KQB38454.1"/>
    <property type="molecule type" value="Genomic_DNA"/>
</dbReference>
<dbReference type="NCBIfam" id="TIGR04178">
    <property type="entry name" value="exo_archaeo"/>
    <property type="match status" value="1"/>
</dbReference>
<comment type="subcellular location">
    <subcellularLocation>
        <location evidence="1">Cell membrane</location>
        <topology evidence="1">Multi-pass membrane protein</topology>
    </subcellularLocation>
</comment>
<feature type="transmembrane region" description="Helical" evidence="8">
    <location>
        <begin position="126"/>
        <end position="144"/>
    </location>
</feature>
<dbReference type="InterPro" id="IPR026392">
    <property type="entry name" value="Exo/Archaeosortase_dom"/>
</dbReference>
<dbReference type="PATRIC" id="fig|362413.3.peg.1762"/>
<proteinExistence type="predicted"/>
<dbReference type="GO" id="GO:0008233">
    <property type="term" value="F:peptidase activity"/>
    <property type="evidence" value="ECO:0007669"/>
    <property type="project" value="UniProtKB-KW"/>
</dbReference>
<dbReference type="InterPro" id="IPR026323">
    <property type="entry name" value="Exosortase-related_prot_XrtF"/>
</dbReference>
<feature type="transmembrane region" description="Helical" evidence="8">
    <location>
        <begin position="87"/>
        <end position="114"/>
    </location>
</feature>
<evidence type="ECO:0000313" key="9">
    <source>
        <dbReference type="EMBL" id="KQB38454.1"/>
    </source>
</evidence>
<dbReference type="STRING" id="362413.RC62_1809"/>
<keyword evidence="3" id="KW-0645">Protease</keyword>